<dbReference type="Gene3D" id="2.40.128.340">
    <property type="match status" value="3"/>
</dbReference>
<dbReference type="InterPro" id="IPR036852">
    <property type="entry name" value="Peptidase_S8/S53_dom_sf"/>
</dbReference>
<dbReference type="InterPro" id="IPR000209">
    <property type="entry name" value="Peptidase_S8/S53_dom"/>
</dbReference>
<sequence length="830" mass="85526">MKAGWRIDSPPGLPGPSPPGPARRSPRGRARARIPEAPVNKPLWTAFVTAVLTVALGAAPAPAAEQPSTPEAAPPAAAPVDPPLYEKTSGGGTVRVNVVTRSRTDLAAAATAGSTLQSFDTLPVVTLKVGRSGLDALAAQPGVVGVTEDTPVPPTLDRSVPRVGAVTAHVKGRTGTGSAVAILDTGVATRHPFLAGRIIAEACFSPVDPDYSASSLCPDGTQQQEGPGTADSATGPCAALAGCDHGTHVAGIAAGKGTGIAGTPVSGVAPGADIIGLQVFSKFTSEAFCGPGAAPCVLSFTSAQLAALEKVLRLRQSGTPVIAANLSLGTGRHTIACDSDPRKQAIDNLLTAGVATVVAAGNNGYTDAVGAPACVSSALVVGSTTDDDQLSSFTNRGPLLDLLAPGTGIVSSVPGDGYAAKNGTSMAAPHVTGALAILRQAHPDQSVIQLQSLLRTTGKPITYTGAVTPRIDIAQTLGGPGGKPGTDYNSDGRSDIATWYAYADGRNSVHLWTGGADGRLQAPTTAYAATAGTWHAARTKLITGDFNGDGRGDTGFFHGYSTGEVRLFTQLAKADGTLAAPSVSWTDTDWSFTLMNPRTGDFNGDGRDDIAVWYDYADGSDKIFTFLARPDGGFANPFWSWNRTTGWTFSSMKLTSGDHNGDGRDDLAGMYFYATGEVKLFTFPALATGGFDNAQLTGYTSTTWGSKEQTSTVSGDFDGDGRDEVAAWYDYGDGTDAVITFSPGANGALGSRTVAWQAEAGRYTRDNLTLTSGDYDGDGRDDLACLYGYSTGAIKMITWLAQPAGTLNEPQHGAERTTGWGYSQMRLFTP</sequence>
<feature type="active site" description="Charge relay system" evidence="6">
    <location>
        <position position="245"/>
    </location>
</feature>
<dbReference type="PROSITE" id="PS00137">
    <property type="entry name" value="SUBTILASE_HIS"/>
    <property type="match status" value="1"/>
</dbReference>
<dbReference type="InterPro" id="IPR028994">
    <property type="entry name" value="Integrin_alpha_N"/>
</dbReference>
<name>D5SJ94_STRCL</name>
<evidence type="ECO:0000256" key="2">
    <source>
        <dbReference type="ARBA" id="ARBA00022670"/>
    </source>
</evidence>
<dbReference type="eggNOG" id="COG1404">
    <property type="taxonomic scope" value="Bacteria"/>
</dbReference>
<evidence type="ECO:0000256" key="6">
    <source>
        <dbReference type="PROSITE-ProRule" id="PRU01240"/>
    </source>
</evidence>
<dbReference type="PROSITE" id="PS00138">
    <property type="entry name" value="SUBTILASE_SER"/>
    <property type="match status" value="1"/>
</dbReference>
<reference evidence="10 11" key="1">
    <citation type="journal article" date="2010" name="Genome Biol. Evol.">
        <title>The sequence of a 1.8-mb bacterial linear plasmid reveals a rich evolutionary reservoir of secondary metabolic pathways.</title>
        <authorList>
            <person name="Medema M.H."/>
            <person name="Trefzer A."/>
            <person name="Kovalchuk A."/>
            <person name="van den Berg M."/>
            <person name="Mueller U."/>
            <person name="Heijne W."/>
            <person name="Wu L."/>
            <person name="Alam M.T."/>
            <person name="Ronning C.M."/>
            <person name="Nierman W.C."/>
            <person name="Bovenberg R.A.L."/>
            <person name="Breitling R."/>
            <person name="Takano E."/>
        </authorList>
    </citation>
    <scope>NUCLEOTIDE SEQUENCE [LARGE SCALE GENOMIC DNA]</scope>
    <source>
        <strain evidence="11">ATCC 27064 / DSM 738 / JCM 4710 / NBRC 13307 / NCIMB 12785 / NRRL 3585 / VKM Ac-602</strain>
        <plasmid evidence="10">pSCL4</plasmid>
    </source>
</reference>
<evidence type="ECO:0000313" key="10">
    <source>
        <dbReference type="EMBL" id="EFG03987.2"/>
    </source>
</evidence>
<keyword evidence="11" id="KW-1185">Reference proteome</keyword>
<feature type="region of interest" description="Disordered" evidence="8">
    <location>
        <begin position="1"/>
        <end position="36"/>
    </location>
</feature>
<dbReference type="EMBL" id="CM000914">
    <property type="protein sequence ID" value="EFG03987.2"/>
    <property type="molecule type" value="Genomic_DNA"/>
</dbReference>
<keyword evidence="3" id="KW-0732">Signal</keyword>
<dbReference type="Proteomes" id="UP000002357">
    <property type="component" value="Plasmid pSCL4"/>
</dbReference>
<comment type="similarity">
    <text evidence="1 6 7">Belongs to the peptidase S8 family.</text>
</comment>
<dbReference type="Pfam" id="PF13517">
    <property type="entry name" value="FG-GAP_3"/>
    <property type="match status" value="2"/>
</dbReference>
<dbReference type="PRINTS" id="PR00723">
    <property type="entry name" value="SUBTILISIN"/>
</dbReference>
<feature type="active site" description="Charge relay system" evidence="6">
    <location>
        <position position="184"/>
    </location>
</feature>
<gene>
    <name evidence="10" type="ORF">SCLAV_p0497</name>
</gene>
<evidence type="ECO:0000256" key="4">
    <source>
        <dbReference type="ARBA" id="ARBA00022801"/>
    </source>
</evidence>
<dbReference type="InterPro" id="IPR013517">
    <property type="entry name" value="FG-GAP"/>
</dbReference>
<keyword evidence="4 6" id="KW-0378">Hydrolase</keyword>
<feature type="active site" description="Charge relay system" evidence="6">
    <location>
        <position position="425"/>
    </location>
</feature>
<dbReference type="GO" id="GO:0004252">
    <property type="term" value="F:serine-type endopeptidase activity"/>
    <property type="evidence" value="ECO:0007669"/>
    <property type="project" value="UniProtKB-UniRule"/>
</dbReference>
<accession>D5SJ94</accession>
<dbReference type="SUPFAM" id="SSF52743">
    <property type="entry name" value="Subtilisin-like"/>
    <property type="match status" value="1"/>
</dbReference>
<dbReference type="InterPro" id="IPR022398">
    <property type="entry name" value="Peptidase_S8_His-AS"/>
</dbReference>
<dbReference type="Gene3D" id="3.40.50.200">
    <property type="entry name" value="Peptidase S8/S53 domain"/>
    <property type="match status" value="1"/>
</dbReference>
<dbReference type="PROSITE" id="PS51892">
    <property type="entry name" value="SUBTILASE"/>
    <property type="match status" value="1"/>
</dbReference>
<dbReference type="PANTHER" id="PTHR43806:SF11">
    <property type="entry name" value="CEREVISIN-RELATED"/>
    <property type="match status" value="1"/>
</dbReference>
<dbReference type="PANTHER" id="PTHR43806">
    <property type="entry name" value="PEPTIDASE S8"/>
    <property type="match status" value="1"/>
</dbReference>
<keyword evidence="10" id="KW-0614">Plasmid</keyword>
<feature type="compositionally biased region" description="Low complexity" evidence="8">
    <location>
        <begin position="62"/>
        <end position="71"/>
    </location>
</feature>
<organism evidence="10 11">
    <name type="scientific">Streptomyces clavuligerus</name>
    <dbReference type="NCBI Taxonomy" id="1901"/>
    <lineage>
        <taxon>Bacteria</taxon>
        <taxon>Bacillati</taxon>
        <taxon>Actinomycetota</taxon>
        <taxon>Actinomycetes</taxon>
        <taxon>Kitasatosporales</taxon>
        <taxon>Streptomycetaceae</taxon>
        <taxon>Streptomyces</taxon>
    </lineage>
</organism>
<protein>
    <submittedName>
        <fullName evidence="10">Putative subtilisin-like serine protease</fullName>
    </submittedName>
</protein>
<dbReference type="InterPro" id="IPR050131">
    <property type="entry name" value="Peptidase_S8_subtilisin-like"/>
</dbReference>
<feature type="compositionally biased region" description="Pro residues" evidence="8">
    <location>
        <begin position="11"/>
        <end position="21"/>
    </location>
</feature>
<dbReference type="InterPro" id="IPR015500">
    <property type="entry name" value="Peptidase_S8_subtilisin-rel"/>
</dbReference>
<feature type="region of interest" description="Disordered" evidence="8">
    <location>
        <begin position="62"/>
        <end position="91"/>
    </location>
</feature>
<dbReference type="Pfam" id="PF00082">
    <property type="entry name" value="Peptidase_S8"/>
    <property type="match status" value="1"/>
</dbReference>
<dbReference type="SUPFAM" id="SSF69318">
    <property type="entry name" value="Integrin alpha N-terminal domain"/>
    <property type="match status" value="1"/>
</dbReference>
<dbReference type="AlphaFoldDB" id="D5SJ94"/>
<dbReference type="InterPro" id="IPR023827">
    <property type="entry name" value="Peptidase_S8_Asp-AS"/>
</dbReference>
<evidence type="ECO:0000259" key="9">
    <source>
        <dbReference type="Pfam" id="PF00082"/>
    </source>
</evidence>
<keyword evidence="2 6" id="KW-0645">Protease</keyword>
<evidence type="ECO:0000256" key="5">
    <source>
        <dbReference type="ARBA" id="ARBA00022825"/>
    </source>
</evidence>
<evidence type="ECO:0000256" key="8">
    <source>
        <dbReference type="SAM" id="MobiDB-lite"/>
    </source>
</evidence>
<evidence type="ECO:0000256" key="7">
    <source>
        <dbReference type="RuleBase" id="RU003355"/>
    </source>
</evidence>
<dbReference type="GO" id="GO:0006508">
    <property type="term" value="P:proteolysis"/>
    <property type="evidence" value="ECO:0007669"/>
    <property type="project" value="UniProtKB-KW"/>
</dbReference>
<evidence type="ECO:0000313" key="11">
    <source>
        <dbReference type="Proteomes" id="UP000002357"/>
    </source>
</evidence>
<dbReference type="eggNOG" id="COG0791">
    <property type="taxonomic scope" value="Bacteria"/>
</dbReference>
<keyword evidence="5 6" id="KW-0720">Serine protease</keyword>
<feature type="domain" description="Peptidase S8/S53" evidence="9">
    <location>
        <begin position="175"/>
        <end position="458"/>
    </location>
</feature>
<proteinExistence type="inferred from homology"/>
<feature type="compositionally biased region" description="Pro residues" evidence="8">
    <location>
        <begin position="72"/>
        <end position="82"/>
    </location>
</feature>
<evidence type="ECO:0000256" key="1">
    <source>
        <dbReference type="ARBA" id="ARBA00011073"/>
    </source>
</evidence>
<dbReference type="InterPro" id="IPR023828">
    <property type="entry name" value="Peptidase_S8_Ser-AS"/>
</dbReference>
<dbReference type="PROSITE" id="PS00136">
    <property type="entry name" value="SUBTILASE_ASP"/>
    <property type="match status" value="1"/>
</dbReference>
<evidence type="ECO:0000256" key="3">
    <source>
        <dbReference type="ARBA" id="ARBA00022729"/>
    </source>
</evidence>
<geneLocation type="plasmid" evidence="10 11">
    <name>pSCL4</name>
</geneLocation>